<keyword evidence="1" id="KW-0812">Transmembrane</keyword>
<reference evidence="3" key="1">
    <citation type="submission" date="2021-01" db="EMBL/GenBank/DDBJ databases">
        <authorList>
            <consortium name="Genoscope - CEA"/>
            <person name="William W."/>
        </authorList>
    </citation>
    <scope>NUCLEOTIDE SEQUENCE</scope>
</reference>
<evidence type="ECO:0000313" key="4">
    <source>
        <dbReference type="Proteomes" id="UP000688137"/>
    </source>
</evidence>
<accession>A0A8S1LQD5</accession>
<keyword evidence="1" id="KW-0472">Membrane</keyword>
<dbReference type="AlphaFoldDB" id="A0A8S1LQD5"/>
<keyword evidence="1" id="KW-1133">Transmembrane helix</keyword>
<gene>
    <name evidence="3" type="ORF">PPRIM_AZ9-3.1.T0430177</name>
</gene>
<feature type="domain" description="Rab-GAP TBC" evidence="2">
    <location>
        <begin position="156"/>
        <end position="346"/>
    </location>
</feature>
<dbReference type="PANTHER" id="PTHR47219">
    <property type="entry name" value="RAB GTPASE-ACTIVATING PROTEIN 1-LIKE"/>
    <property type="match status" value="1"/>
</dbReference>
<dbReference type="InterPro" id="IPR050302">
    <property type="entry name" value="Rab_GAP_TBC_domain"/>
</dbReference>
<evidence type="ECO:0000313" key="3">
    <source>
        <dbReference type="EMBL" id="CAD8069059.1"/>
    </source>
</evidence>
<evidence type="ECO:0000259" key="2">
    <source>
        <dbReference type="PROSITE" id="PS50086"/>
    </source>
</evidence>
<sequence>MGLICTKDKTNKIIIKGYGKPVNTPTPNVPPKTVNTYKYVGEEFQQEIEKNDPTYSEKQQKWNQYYQKKYELINDVTYSALLKRQQSIEQLQQQTNEDDLCKEPKINSNKQFSQKIILSLAQQLGGPFKMRNQEIIDAYLVKEMNNEDFKNILMDGAISKYRWNFWMAQVYRNRDYDPLLYQKLKNQTPSQKVLEDITKDINRTFPSHDHFKDYNQGQQQLLSILKALSILNEDIGYVQGMNYIVGFSLIVSGGKEEEVFWLIHFINTNPMFLWWEIYRVNFNYTKALCQVFLKNFNEYLPALYQHFQDEGISDQQYIWQWILTQFLYTFPIDSVIFFWDFILATDIFSIIKISIAFLKEFGYDLIQKDIGQISEFLTSFIKDQLSIDVTKIIDDAKQIDVNMTDDQKQFFKNYKPQSST</sequence>
<comment type="caution">
    <text evidence="3">The sequence shown here is derived from an EMBL/GenBank/DDBJ whole genome shotgun (WGS) entry which is preliminary data.</text>
</comment>
<dbReference type="Pfam" id="PF00566">
    <property type="entry name" value="RabGAP-TBC"/>
    <property type="match status" value="1"/>
</dbReference>
<dbReference type="PANTHER" id="PTHR47219:SF9">
    <property type="entry name" value="GTPASE ACTIVATING PROTEIN AND CENTROSOME-ASSOCIATED, ISOFORM B"/>
    <property type="match status" value="1"/>
</dbReference>
<dbReference type="InterPro" id="IPR000195">
    <property type="entry name" value="Rab-GAP-TBC_dom"/>
</dbReference>
<evidence type="ECO:0000256" key="1">
    <source>
        <dbReference type="SAM" id="Phobius"/>
    </source>
</evidence>
<dbReference type="SMART" id="SM00164">
    <property type="entry name" value="TBC"/>
    <property type="match status" value="1"/>
</dbReference>
<dbReference type="FunFam" id="1.10.8.270:FF:000033">
    <property type="entry name" value="GTPase-activating protein, putative"/>
    <property type="match status" value="1"/>
</dbReference>
<protein>
    <recommendedName>
        <fullName evidence="2">Rab-GAP TBC domain-containing protein</fullName>
    </recommendedName>
</protein>
<feature type="transmembrane region" description="Helical" evidence="1">
    <location>
        <begin position="336"/>
        <end position="358"/>
    </location>
</feature>
<name>A0A8S1LQD5_PARPR</name>
<proteinExistence type="predicted"/>
<dbReference type="GO" id="GO:0005096">
    <property type="term" value="F:GTPase activator activity"/>
    <property type="evidence" value="ECO:0007669"/>
    <property type="project" value="TreeGrafter"/>
</dbReference>
<dbReference type="FunFam" id="1.10.472.80:FF:000078">
    <property type="entry name" value="Uncharacterized protein"/>
    <property type="match status" value="1"/>
</dbReference>
<dbReference type="Proteomes" id="UP000688137">
    <property type="component" value="Unassembled WGS sequence"/>
</dbReference>
<dbReference type="OMA" id="MGSICAK"/>
<keyword evidence="4" id="KW-1185">Reference proteome</keyword>
<dbReference type="GO" id="GO:0031267">
    <property type="term" value="F:small GTPase binding"/>
    <property type="evidence" value="ECO:0007669"/>
    <property type="project" value="TreeGrafter"/>
</dbReference>
<dbReference type="EMBL" id="CAJJDM010000043">
    <property type="protein sequence ID" value="CAD8069059.1"/>
    <property type="molecule type" value="Genomic_DNA"/>
</dbReference>
<organism evidence="3 4">
    <name type="scientific">Paramecium primaurelia</name>
    <dbReference type="NCBI Taxonomy" id="5886"/>
    <lineage>
        <taxon>Eukaryota</taxon>
        <taxon>Sar</taxon>
        <taxon>Alveolata</taxon>
        <taxon>Ciliophora</taxon>
        <taxon>Intramacronucleata</taxon>
        <taxon>Oligohymenophorea</taxon>
        <taxon>Peniculida</taxon>
        <taxon>Parameciidae</taxon>
        <taxon>Paramecium</taxon>
    </lineage>
</organism>
<dbReference type="PROSITE" id="PS50086">
    <property type="entry name" value="TBC_RABGAP"/>
    <property type="match status" value="1"/>
</dbReference>